<dbReference type="SUPFAM" id="SSF48065">
    <property type="entry name" value="DBL homology domain (DH-domain)"/>
    <property type="match status" value="1"/>
</dbReference>
<keyword evidence="4" id="KW-1185">Reference proteome</keyword>
<evidence type="ECO:0000313" key="4">
    <source>
        <dbReference type="Proteomes" id="UP000606974"/>
    </source>
</evidence>
<dbReference type="InterPro" id="IPR021895">
    <property type="entry name" value="Bud3_N"/>
</dbReference>
<dbReference type="Pfam" id="PF00621">
    <property type="entry name" value="RhoGEF"/>
    <property type="match status" value="1"/>
</dbReference>
<dbReference type="PROSITE" id="PS50010">
    <property type="entry name" value="DH_2"/>
    <property type="match status" value="1"/>
</dbReference>
<dbReference type="PANTHER" id="PTHR22834">
    <property type="entry name" value="NUCLEAR FUSION PROTEIN FUS2"/>
    <property type="match status" value="1"/>
</dbReference>
<organism evidence="3 4">
    <name type="scientific">Endocarpon pusillum</name>
    <dbReference type="NCBI Taxonomy" id="364733"/>
    <lineage>
        <taxon>Eukaryota</taxon>
        <taxon>Fungi</taxon>
        <taxon>Dikarya</taxon>
        <taxon>Ascomycota</taxon>
        <taxon>Pezizomycotina</taxon>
        <taxon>Eurotiomycetes</taxon>
        <taxon>Chaetothyriomycetidae</taxon>
        <taxon>Verrucariales</taxon>
        <taxon>Verrucariaceae</taxon>
        <taxon>Endocarpon</taxon>
    </lineage>
</organism>
<dbReference type="GO" id="GO:0032955">
    <property type="term" value="P:regulation of division septum assembly"/>
    <property type="evidence" value="ECO:0007669"/>
    <property type="project" value="TreeGrafter"/>
</dbReference>
<feature type="compositionally biased region" description="Low complexity" evidence="1">
    <location>
        <begin position="159"/>
        <end position="168"/>
    </location>
</feature>
<dbReference type="InterPro" id="IPR000219">
    <property type="entry name" value="DH_dom"/>
</dbReference>
<dbReference type="GO" id="GO:0005737">
    <property type="term" value="C:cytoplasm"/>
    <property type="evidence" value="ECO:0007669"/>
    <property type="project" value="TreeGrafter"/>
</dbReference>
<dbReference type="SMART" id="SM00325">
    <property type="entry name" value="RhoGEF"/>
    <property type="match status" value="1"/>
</dbReference>
<dbReference type="GO" id="GO:0031991">
    <property type="term" value="P:regulation of actomyosin contractile ring contraction"/>
    <property type="evidence" value="ECO:0007669"/>
    <property type="project" value="TreeGrafter"/>
</dbReference>
<dbReference type="GO" id="GO:0005085">
    <property type="term" value="F:guanyl-nucleotide exchange factor activity"/>
    <property type="evidence" value="ECO:0007669"/>
    <property type="project" value="InterPro"/>
</dbReference>
<feature type="region of interest" description="Disordered" evidence="1">
    <location>
        <begin position="148"/>
        <end position="168"/>
    </location>
</feature>
<dbReference type="InterPro" id="IPR035899">
    <property type="entry name" value="DBL_dom_sf"/>
</dbReference>
<evidence type="ECO:0000256" key="1">
    <source>
        <dbReference type="SAM" id="MobiDB-lite"/>
    </source>
</evidence>
<accession>A0A8H7E6V6</accession>
<dbReference type="Pfam" id="PF12015">
    <property type="entry name" value="Bud3_N"/>
    <property type="match status" value="1"/>
</dbReference>
<gene>
    <name evidence="3" type="ORF">GJ744_006697</name>
</gene>
<dbReference type="Gene3D" id="1.20.900.10">
    <property type="entry name" value="Dbl homology (DH) domain"/>
    <property type="match status" value="1"/>
</dbReference>
<comment type="caution">
    <text evidence="3">The sequence shown here is derived from an EMBL/GenBank/DDBJ whole genome shotgun (WGS) entry which is preliminary data.</text>
</comment>
<feature type="region of interest" description="Disordered" evidence="1">
    <location>
        <begin position="426"/>
        <end position="490"/>
    </location>
</feature>
<feature type="domain" description="DH" evidence="2">
    <location>
        <begin position="173"/>
        <end position="376"/>
    </location>
</feature>
<dbReference type="EMBL" id="JAACFV010000030">
    <property type="protein sequence ID" value="KAF7510418.1"/>
    <property type="molecule type" value="Genomic_DNA"/>
</dbReference>
<feature type="compositionally biased region" description="Basic and acidic residues" evidence="1">
    <location>
        <begin position="466"/>
        <end position="475"/>
    </location>
</feature>
<reference evidence="3" key="1">
    <citation type="submission" date="2020-02" db="EMBL/GenBank/DDBJ databases">
        <authorList>
            <person name="Palmer J.M."/>
        </authorList>
    </citation>
    <scope>NUCLEOTIDE SEQUENCE</scope>
    <source>
        <strain evidence="3">EPUS1.4</strain>
        <tissue evidence="3">Thallus</tissue>
    </source>
</reference>
<dbReference type="OrthoDB" id="4066896at2759"/>
<dbReference type="InterPro" id="IPR051492">
    <property type="entry name" value="Dynamin-Rho_GEF"/>
</dbReference>
<evidence type="ECO:0000259" key="2">
    <source>
        <dbReference type="PROSITE" id="PS50010"/>
    </source>
</evidence>
<dbReference type="AlphaFoldDB" id="A0A8H7E6V6"/>
<proteinExistence type="predicted"/>
<feature type="compositionally biased region" description="Basic and acidic residues" evidence="1">
    <location>
        <begin position="429"/>
        <end position="449"/>
    </location>
</feature>
<dbReference type="Proteomes" id="UP000606974">
    <property type="component" value="Unassembled WGS sequence"/>
</dbReference>
<sequence length="534" mass="60347">MAGPPYLHPEGVTVHYTEDAYLSRVLIFYWPVTTAGSSISSRHRITIFTKIGHASFPPFQVSPQSSYYGAVAQLSDERQRDEIYRVMVFSLAKYFDTLPAASKENGYDSGGRTFFDDRHAGKIANKLCKVTNPIRVLEDIQSFYSSSSKLQQTTPRPPSSSRSTTFSSEQKQAIRLAMCEVVDTEERYVSKMHELLFNIISEFREKSCTKPPSSTSPDAQALSKLFPSCLDAIFTVNRGFLDSIRHVLETTEDSAIESIASGDDEKLSSQDFLGIRAFSRVLCDWFPKFLYPYKEYLYAHTTFSALLSSLMRNHAASSFSRRVRETGEQKLRSMLMEPVQRLPRYSLLIDSMTTPLPVGEPSLKHLAKARDVVSEICAMETPVSKILDSLTITYDEEKAYRSLSPTKFLSSLATGEDMVVMRHVPRLAVPEEEKEREKEKEKERGRDRGGGGGTLRRALSRRVSPPKREQREQQMLKENLPPRVLMPTGQQKDPLLMELEMLRRENAALRDMLDRCTCGVADSGGGGPENYAYR</sequence>
<name>A0A8H7E6V6_9EURO</name>
<protein>
    <recommendedName>
        <fullName evidence="2">DH domain-containing protein</fullName>
    </recommendedName>
</protein>
<dbReference type="PANTHER" id="PTHR22834:SF21">
    <property type="entry name" value="GUANYL NUCLEOTIDE EXCHANGE FACTOR, PUTATIVE (AFU_ORTHOLOGUE AFUA_5G11890)-RELATED"/>
    <property type="match status" value="1"/>
</dbReference>
<evidence type="ECO:0000313" key="3">
    <source>
        <dbReference type="EMBL" id="KAF7510418.1"/>
    </source>
</evidence>